<evidence type="ECO:0000313" key="2">
    <source>
        <dbReference type="Proteomes" id="UP001251085"/>
    </source>
</evidence>
<gene>
    <name evidence="1" type="ORF">RM190_08630</name>
</gene>
<reference evidence="2" key="1">
    <citation type="submission" date="2023-07" db="EMBL/GenBank/DDBJ databases">
        <title>Characterization of two Paracoccaceae strains isolated from Phycosphere and proposal of Xinfangfangia lacusdiani sp. nov.</title>
        <authorList>
            <person name="Deng Y."/>
            <person name="Zhang Y.Q."/>
        </authorList>
    </citation>
    <scope>NUCLEOTIDE SEQUENCE [LARGE SCALE GENOMIC DNA]</scope>
    <source>
        <strain evidence="2">CPCC 101403</strain>
    </source>
</reference>
<organism evidence="1 2">
    <name type="scientific">Paracoccus broussonetiae</name>
    <dbReference type="NCBI Taxonomy" id="3075834"/>
    <lineage>
        <taxon>Bacteria</taxon>
        <taxon>Pseudomonadati</taxon>
        <taxon>Pseudomonadota</taxon>
        <taxon>Alphaproteobacteria</taxon>
        <taxon>Rhodobacterales</taxon>
        <taxon>Paracoccaceae</taxon>
        <taxon>Paracoccus</taxon>
    </lineage>
</organism>
<evidence type="ECO:0000313" key="1">
    <source>
        <dbReference type="EMBL" id="MDT1061919.1"/>
    </source>
</evidence>
<proteinExistence type="predicted"/>
<comment type="caution">
    <text evidence="1">The sequence shown here is derived from an EMBL/GenBank/DDBJ whole genome shotgun (WGS) entry which is preliminary data.</text>
</comment>
<protein>
    <submittedName>
        <fullName evidence="1">Uncharacterized protein</fullName>
    </submittedName>
</protein>
<keyword evidence="2" id="KW-1185">Reference proteome</keyword>
<dbReference type="Proteomes" id="UP001251085">
    <property type="component" value="Unassembled WGS sequence"/>
</dbReference>
<sequence length="134" mass="14691">MDSIKTIVPIWIAKTRSFWLGIVPTALTTVDLAFTHLTGEGSEPVANAVAAIAQQVGLDWTGEQIASFMRTLYPLYLIIFAQQRGTFSGAIPRPYTLDPKKEGQIIEMVENGKSAFDAGKKIGEAINRNLPLDR</sequence>
<dbReference type="EMBL" id="JAVRQI010000005">
    <property type="protein sequence ID" value="MDT1061919.1"/>
    <property type="molecule type" value="Genomic_DNA"/>
</dbReference>
<accession>A0ABU3ECK0</accession>
<name>A0ABU3ECK0_9RHOB</name>